<proteinExistence type="predicted"/>
<organism evidence="1">
    <name type="scientific">Mycobacterium xenopi 4042</name>
    <dbReference type="NCBI Taxonomy" id="1299334"/>
    <lineage>
        <taxon>Bacteria</taxon>
        <taxon>Bacillati</taxon>
        <taxon>Actinomycetota</taxon>
        <taxon>Actinomycetes</taxon>
        <taxon>Mycobacteriales</taxon>
        <taxon>Mycobacteriaceae</taxon>
        <taxon>Mycobacterium</taxon>
    </lineage>
</organism>
<dbReference type="PATRIC" id="fig|1299334.3.peg.1465"/>
<name>X8DMX6_MYCXE</name>
<protein>
    <recommendedName>
        <fullName evidence="2">DUF559 domain-containing protein</fullName>
    </recommendedName>
</protein>
<accession>X8DMX6</accession>
<reference evidence="1" key="1">
    <citation type="submission" date="2014-01" db="EMBL/GenBank/DDBJ databases">
        <authorList>
            <person name="Brown-Elliot B."/>
            <person name="Wallace R."/>
            <person name="Lenaerts A."/>
            <person name="Ordway D."/>
            <person name="DeGroote M.A."/>
            <person name="Parker T."/>
            <person name="Sizemore C."/>
            <person name="Tallon L.J."/>
            <person name="Sadzewicz L.K."/>
            <person name="Sengamalay N."/>
            <person name="Fraser C.M."/>
            <person name="Hine E."/>
            <person name="Shefchek K.A."/>
            <person name="Das S.P."/>
            <person name="Tettelin H."/>
        </authorList>
    </citation>
    <scope>NUCLEOTIDE SEQUENCE [LARGE SCALE GENOMIC DNA]</scope>
    <source>
        <strain evidence="1">4042</strain>
    </source>
</reference>
<dbReference type="EMBL" id="JAOB01000013">
    <property type="protein sequence ID" value="EUA68785.1"/>
    <property type="molecule type" value="Genomic_DNA"/>
</dbReference>
<evidence type="ECO:0000313" key="1">
    <source>
        <dbReference type="EMBL" id="EUA68785.1"/>
    </source>
</evidence>
<dbReference type="AlphaFoldDB" id="X8DMX6"/>
<gene>
    <name evidence="1" type="ORF">I553_1973</name>
</gene>
<comment type="caution">
    <text evidence="1">The sequence shown here is derived from an EMBL/GenBank/DDBJ whole genome shotgun (WGS) entry which is preliminary data.</text>
</comment>
<sequence length="56" mass="6556">MQHWSDRYQRSWDIDRVAMLEALGWVVVRVSAEMMTRPRVIIERVTAKLRAAGCPL</sequence>
<evidence type="ECO:0008006" key="2">
    <source>
        <dbReference type="Google" id="ProtNLM"/>
    </source>
</evidence>